<name>A0ABS7E1D9_9GAMM</name>
<keyword evidence="2" id="KW-0732">Signal</keyword>
<organism evidence="3 4">
    <name type="scientific">Shewanella nanhaiensis</name>
    <dbReference type="NCBI Taxonomy" id="2864872"/>
    <lineage>
        <taxon>Bacteria</taxon>
        <taxon>Pseudomonadati</taxon>
        <taxon>Pseudomonadota</taxon>
        <taxon>Gammaproteobacteria</taxon>
        <taxon>Alteromonadales</taxon>
        <taxon>Shewanellaceae</taxon>
        <taxon>Shewanella</taxon>
    </lineage>
</organism>
<dbReference type="InterPro" id="IPR036514">
    <property type="entry name" value="SGNH_hydro_sf"/>
</dbReference>
<keyword evidence="4" id="KW-1185">Reference proteome</keyword>
<reference evidence="3 4" key="1">
    <citation type="submission" date="2021-07" db="EMBL/GenBank/DDBJ databases">
        <title>Shewanella sp. nov, isolated from SCS.</title>
        <authorList>
            <person name="Cao W.R."/>
        </authorList>
    </citation>
    <scope>NUCLEOTIDE SEQUENCE [LARGE SCALE GENOMIC DNA]</scope>
    <source>
        <strain evidence="3 4">NR704-98</strain>
    </source>
</reference>
<feature type="chain" id="PRO_5046624004" description="SGNH/GDSL hydrolase family protein" evidence="2">
    <location>
        <begin position="19"/>
        <end position="267"/>
    </location>
</feature>
<dbReference type="EMBL" id="JAHZST010000004">
    <property type="protein sequence ID" value="MBW8183464.1"/>
    <property type="molecule type" value="Genomic_DNA"/>
</dbReference>
<evidence type="ECO:0000313" key="4">
    <source>
        <dbReference type="Proteomes" id="UP001195963"/>
    </source>
</evidence>
<sequence length="267" mass="29116">MQKYLYLALLSLSLVACGQSEPETNSAEQKPSPPVAGNPKSNLAIPDNRQSNYYRILLYGNSHTARQAGLIKRLISTSNPERLIDVENAGGGFLDDNLANAKQVAKLEDGSWTHVILQGQKYSQSGSTTYPTTAAQHWIEKAKVNGATPILFPEHPQRGNVDEGQRIHRLHTAISQQQKSCVAPIGLTWDKVLLTSPQLPLHHSDGNHASLTGSMLTALVFYEVITGNSADLLPYIPEIDVDESIQQLLGQIASETLQSSPPCQFGR</sequence>
<evidence type="ECO:0000313" key="3">
    <source>
        <dbReference type="EMBL" id="MBW8183464.1"/>
    </source>
</evidence>
<feature type="region of interest" description="Disordered" evidence="1">
    <location>
        <begin position="22"/>
        <end position="46"/>
    </location>
</feature>
<dbReference type="RefSeq" id="WP_220109084.1">
    <property type="nucleotide sequence ID" value="NZ_JAHZST010000004.1"/>
</dbReference>
<evidence type="ECO:0000256" key="1">
    <source>
        <dbReference type="SAM" id="MobiDB-lite"/>
    </source>
</evidence>
<accession>A0ABS7E1D9</accession>
<evidence type="ECO:0000256" key="2">
    <source>
        <dbReference type="SAM" id="SignalP"/>
    </source>
</evidence>
<comment type="caution">
    <text evidence="3">The sequence shown here is derived from an EMBL/GenBank/DDBJ whole genome shotgun (WGS) entry which is preliminary data.</text>
</comment>
<dbReference type="Proteomes" id="UP001195963">
    <property type="component" value="Unassembled WGS sequence"/>
</dbReference>
<evidence type="ECO:0008006" key="5">
    <source>
        <dbReference type="Google" id="ProtNLM"/>
    </source>
</evidence>
<dbReference type="Gene3D" id="3.40.50.1110">
    <property type="entry name" value="SGNH hydrolase"/>
    <property type="match status" value="1"/>
</dbReference>
<feature type="signal peptide" evidence="2">
    <location>
        <begin position="1"/>
        <end position="18"/>
    </location>
</feature>
<proteinExistence type="predicted"/>
<protein>
    <recommendedName>
        <fullName evidence="5">SGNH/GDSL hydrolase family protein</fullName>
    </recommendedName>
</protein>
<dbReference type="PROSITE" id="PS51257">
    <property type="entry name" value="PROKAR_LIPOPROTEIN"/>
    <property type="match status" value="1"/>
</dbReference>
<gene>
    <name evidence="3" type="ORF">K0625_07270</name>
</gene>